<evidence type="ECO:0000313" key="1">
    <source>
        <dbReference type="EMBL" id="SEL02909.1"/>
    </source>
</evidence>
<gene>
    <name evidence="1" type="ORF">SAMN05216439_1835</name>
</gene>
<proteinExistence type="predicted"/>
<accession>A0A1H7LVM2</accession>
<dbReference type="Proteomes" id="UP000199506">
    <property type="component" value="Unassembled WGS sequence"/>
</dbReference>
<protein>
    <submittedName>
        <fullName evidence="1">Uncharacterized protein</fullName>
    </submittedName>
</protein>
<sequence>MKKRLISSYDEINDIFVGKVDGENGFYADFDISDGIFLGINKDNCPNSIYVSDASRVLNVSKQTLENSDVKITVSCDSTCLYFSMFIGNLHICSYRCKNIFKIPFIDFEMDSNY</sequence>
<dbReference type="STRING" id="190974.SAMN05216439_1835"/>
<organism evidence="1 2">
    <name type="scientific">Methanobrevibacter gottschalkii</name>
    <dbReference type="NCBI Taxonomy" id="190974"/>
    <lineage>
        <taxon>Archaea</taxon>
        <taxon>Methanobacteriati</taxon>
        <taxon>Methanobacteriota</taxon>
        <taxon>Methanomada group</taxon>
        <taxon>Methanobacteria</taxon>
        <taxon>Methanobacteriales</taxon>
        <taxon>Methanobacteriaceae</taxon>
        <taxon>Methanobrevibacter</taxon>
    </lineage>
</organism>
<reference evidence="1 2" key="1">
    <citation type="submission" date="2016-10" db="EMBL/GenBank/DDBJ databases">
        <authorList>
            <person name="de Groot N.N."/>
        </authorList>
    </citation>
    <scope>NUCLEOTIDE SEQUENCE [LARGE SCALE GENOMIC DNA]</scope>
    <source>
        <strain evidence="1 2">DSM 11978</strain>
    </source>
</reference>
<dbReference type="OrthoDB" id="74288at2157"/>
<dbReference type="EMBL" id="FOAK01000008">
    <property type="protein sequence ID" value="SEL02909.1"/>
    <property type="molecule type" value="Genomic_DNA"/>
</dbReference>
<dbReference type="AlphaFoldDB" id="A0A1H7LVM2"/>
<name>A0A1H7LVM2_9EURY</name>
<dbReference type="RefSeq" id="WP_069573810.1">
    <property type="nucleotide sequence ID" value="NZ_FOAK01000008.1"/>
</dbReference>
<evidence type="ECO:0000313" key="2">
    <source>
        <dbReference type="Proteomes" id="UP000199506"/>
    </source>
</evidence>